<proteinExistence type="predicted"/>
<protein>
    <submittedName>
        <fullName evidence="1">Uncharacterized protein</fullName>
    </submittedName>
</protein>
<evidence type="ECO:0000313" key="1">
    <source>
        <dbReference type="EMBL" id="SDM39273.1"/>
    </source>
</evidence>
<accession>A0A1G9SV20</accession>
<name>A0A1G9SV20_9BACL</name>
<evidence type="ECO:0000313" key="2">
    <source>
        <dbReference type="Proteomes" id="UP000182783"/>
    </source>
</evidence>
<dbReference type="RefSeq" id="WP_157243805.1">
    <property type="nucleotide sequence ID" value="NZ_CP048429.1"/>
</dbReference>
<reference evidence="1 2" key="1">
    <citation type="submission" date="2016-10" db="EMBL/GenBank/DDBJ databases">
        <authorList>
            <person name="de Groot N.N."/>
        </authorList>
    </citation>
    <scope>NUCLEOTIDE SEQUENCE [LARGE SCALE GENOMIC DNA]</scope>
    <source>
        <strain evidence="1 2">CGMCC 1.10239</strain>
    </source>
</reference>
<dbReference type="Proteomes" id="UP000182783">
    <property type="component" value="Unassembled WGS sequence"/>
</dbReference>
<gene>
    <name evidence="1" type="ORF">SAMN05216191_11281</name>
</gene>
<organism evidence="1 2">
    <name type="scientific">Paenibacillus jilunlii</name>
    <dbReference type="NCBI Taxonomy" id="682956"/>
    <lineage>
        <taxon>Bacteria</taxon>
        <taxon>Bacillati</taxon>
        <taxon>Bacillota</taxon>
        <taxon>Bacilli</taxon>
        <taxon>Bacillales</taxon>
        <taxon>Paenibacillaceae</taxon>
        <taxon>Paenibacillus</taxon>
    </lineage>
</organism>
<dbReference type="AlphaFoldDB" id="A0A1G9SV20"/>
<dbReference type="EMBL" id="FNGM01000012">
    <property type="protein sequence ID" value="SDM39273.1"/>
    <property type="molecule type" value="Genomic_DNA"/>
</dbReference>
<sequence length="57" mass="6445">MDRERNEWIDALSEQDIPAEVVDWESIVDSGEVDELPGDFERLDAEATIGEPPTLED</sequence>